<dbReference type="AlphaFoldDB" id="A0A0B4X7B7"/>
<name>A0A0B4X7B7_9HYPH</name>
<dbReference type="Proteomes" id="UP000031368">
    <property type="component" value="Chromosome"/>
</dbReference>
<protein>
    <submittedName>
        <fullName evidence="2">Type IV secretion system lipoprotein VirB7</fullName>
    </submittedName>
</protein>
<gene>
    <name evidence="2" type="primary">virB7</name>
    <name evidence="2" type="ORF">RGR602_CH03131</name>
</gene>
<evidence type="ECO:0000256" key="1">
    <source>
        <dbReference type="SAM" id="SignalP"/>
    </source>
</evidence>
<dbReference type="HOGENOM" id="CLU_178277_0_0_5"/>
<proteinExistence type="predicted"/>
<dbReference type="RefSeq" id="WP_039846937.1">
    <property type="nucleotide sequence ID" value="NZ_CP006877.1"/>
</dbReference>
<evidence type="ECO:0000313" key="2">
    <source>
        <dbReference type="EMBL" id="AJD42448.1"/>
    </source>
</evidence>
<accession>A0A0B4X7B7</accession>
<keyword evidence="3" id="KW-1185">Reference proteome</keyword>
<dbReference type="EMBL" id="CP006877">
    <property type="protein sequence ID" value="AJD42448.1"/>
    <property type="molecule type" value="Genomic_DNA"/>
</dbReference>
<evidence type="ECO:0000313" key="3">
    <source>
        <dbReference type="Proteomes" id="UP000031368"/>
    </source>
</evidence>
<dbReference type="KEGG" id="rga:RGR602_CH03131"/>
<feature type="signal peptide" evidence="1">
    <location>
        <begin position="1"/>
        <end position="18"/>
    </location>
</feature>
<keyword evidence="1" id="KW-0732">Signal</keyword>
<organism evidence="2 3">
    <name type="scientific">Rhizobium gallicum bv. gallicum R602sp</name>
    <dbReference type="NCBI Taxonomy" id="1041138"/>
    <lineage>
        <taxon>Bacteria</taxon>
        <taxon>Pseudomonadati</taxon>
        <taxon>Pseudomonadota</taxon>
        <taxon>Alphaproteobacteria</taxon>
        <taxon>Hyphomicrobiales</taxon>
        <taxon>Rhizobiaceae</taxon>
        <taxon>Rhizobium/Agrobacterium group</taxon>
        <taxon>Rhizobium</taxon>
    </lineage>
</organism>
<keyword evidence="2" id="KW-0449">Lipoprotein</keyword>
<reference evidence="2 3" key="1">
    <citation type="submission" date="2013-11" db="EMBL/GenBank/DDBJ databases">
        <title>Complete genome sequence of Rhizobium gallicum bv. gallicum R602.</title>
        <authorList>
            <person name="Bustos P."/>
            <person name="Santamaria R.I."/>
            <person name="Lozano L."/>
            <person name="Acosta J.L."/>
            <person name="Ormeno-Orrillo E."/>
            <person name="Rogel M.A."/>
            <person name="Romero D."/>
            <person name="Cevallos M.A."/>
            <person name="Martinez-Romero E."/>
            <person name="Gonzalez V."/>
        </authorList>
    </citation>
    <scope>NUCLEOTIDE SEQUENCE [LARGE SCALE GENOMIC DNA]</scope>
    <source>
        <strain evidence="2 3">R602</strain>
    </source>
</reference>
<feature type="chain" id="PRO_5002098551" evidence="1">
    <location>
        <begin position="19"/>
        <end position="89"/>
    </location>
</feature>
<sequence length="89" mass="9855">MLRVVSWFLITVALPACSSMTHPLPKCDGYLRRPLNRAMWQREDDGKLKQDQFAPASHAASYAQQPAPATPAALAHFDIASSYRPCKGK</sequence>